<dbReference type="SMART" id="SM00052">
    <property type="entry name" value="EAL"/>
    <property type="match status" value="1"/>
</dbReference>
<sequence length="433" mass="45413">MTVLFRREAPLPTSVTAAAGRMGTPRPTEGTTIEKIVEQRLLTAEFQPVVSLDNRRVIGFEALARGPVNTPFASPAALFTAAAASDLLAQLDTVARSVAADAVLKVDLPDDTLLFVNALPQGLLADIPDDLAGLLRRAIDRHTVVAEIDDAVLTGDPLLALVAADQVRALGVRVAIDNFGASADALALLPLLAPDVIKLDMGLLAHAPNAHAAMVLDAVASYRQTTGALVVAQGVEHDHQMPFAAGLGARLGQGYLFGAAATVPQLSSESVGHITLPPLAAVDSTDPESLVLPGQEIVAPGSLVRELAARLERTAASSEVPAAMAIVCPDGRFPSGAPFAAASHLARTSAMTVLLAPDAELRPIRRVHMATLPNDDSLFNHTVMAVLTPSTAAALVATADPDTEDTYTYRFSRDRDVATRLLRHLLTRAVRDE</sequence>
<dbReference type="RefSeq" id="WP_179277111.1">
    <property type="nucleotide sequence ID" value="NZ_BOMU01000035.1"/>
</dbReference>
<accession>A0A238YMJ7</accession>
<dbReference type="Pfam" id="PF00563">
    <property type="entry name" value="EAL"/>
    <property type="match status" value="1"/>
</dbReference>
<keyword evidence="3" id="KW-1185">Reference proteome</keyword>
<feature type="domain" description="EAL" evidence="1">
    <location>
        <begin position="26"/>
        <end position="274"/>
    </location>
</feature>
<proteinExistence type="predicted"/>
<dbReference type="PANTHER" id="PTHR33121:SF76">
    <property type="entry name" value="SIGNALING PROTEIN"/>
    <property type="match status" value="1"/>
</dbReference>
<dbReference type="InterPro" id="IPR035919">
    <property type="entry name" value="EAL_sf"/>
</dbReference>
<dbReference type="CDD" id="cd01948">
    <property type="entry name" value="EAL"/>
    <property type="match status" value="1"/>
</dbReference>
<dbReference type="PROSITE" id="PS50883">
    <property type="entry name" value="EAL"/>
    <property type="match status" value="1"/>
</dbReference>
<evidence type="ECO:0000259" key="1">
    <source>
        <dbReference type="PROSITE" id="PS50883"/>
    </source>
</evidence>
<dbReference type="PANTHER" id="PTHR33121">
    <property type="entry name" value="CYCLIC DI-GMP PHOSPHODIESTERASE PDEF"/>
    <property type="match status" value="1"/>
</dbReference>
<dbReference type="InterPro" id="IPR050706">
    <property type="entry name" value="Cyclic-di-GMP_PDE-like"/>
</dbReference>
<dbReference type="SUPFAM" id="SSF141868">
    <property type="entry name" value="EAL domain-like"/>
    <property type="match status" value="1"/>
</dbReference>
<name>A0A238YMJ7_9ACTN</name>
<dbReference type="GO" id="GO:0071111">
    <property type="term" value="F:cyclic-guanylate-specific phosphodiesterase activity"/>
    <property type="evidence" value="ECO:0007669"/>
    <property type="project" value="InterPro"/>
</dbReference>
<evidence type="ECO:0000313" key="3">
    <source>
        <dbReference type="Proteomes" id="UP000198415"/>
    </source>
</evidence>
<organism evidence="2 3">
    <name type="scientific">Actinoplanes regularis</name>
    <dbReference type="NCBI Taxonomy" id="52697"/>
    <lineage>
        <taxon>Bacteria</taxon>
        <taxon>Bacillati</taxon>
        <taxon>Actinomycetota</taxon>
        <taxon>Actinomycetes</taxon>
        <taxon>Micromonosporales</taxon>
        <taxon>Micromonosporaceae</taxon>
        <taxon>Actinoplanes</taxon>
    </lineage>
</organism>
<dbReference type="EMBL" id="FZNR01000005">
    <property type="protein sequence ID" value="SNR72486.1"/>
    <property type="molecule type" value="Genomic_DNA"/>
</dbReference>
<gene>
    <name evidence="2" type="ORF">SAMN06264365_10538</name>
</gene>
<dbReference type="InterPro" id="IPR001633">
    <property type="entry name" value="EAL_dom"/>
</dbReference>
<evidence type="ECO:0000313" key="2">
    <source>
        <dbReference type="EMBL" id="SNR72486.1"/>
    </source>
</evidence>
<dbReference type="Gene3D" id="3.20.20.450">
    <property type="entry name" value="EAL domain"/>
    <property type="match status" value="1"/>
</dbReference>
<dbReference type="AlphaFoldDB" id="A0A238YMJ7"/>
<reference evidence="2 3" key="1">
    <citation type="submission" date="2017-06" db="EMBL/GenBank/DDBJ databases">
        <authorList>
            <person name="Kim H.J."/>
            <person name="Triplett B.A."/>
        </authorList>
    </citation>
    <scope>NUCLEOTIDE SEQUENCE [LARGE SCALE GENOMIC DNA]</scope>
    <source>
        <strain evidence="2 3">DSM 43151</strain>
    </source>
</reference>
<dbReference type="Proteomes" id="UP000198415">
    <property type="component" value="Unassembled WGS sequence"/>
</dbReference>
<protein>
    <submittedName>
        <fullName evidence="2">EAL domain, c-di-GMP-specific phosphodiesterase class I (Or its enzymatically inactive variant)</fullName>
    </submittedName>
</protein>